<keyword evidence="3" id="KW-1185">Reference proteome</keyword>
<keyword evidence="1" id="KW-0472">Membrane</keyword>
<evidence type="ECO:0000313" key="3">
    <source>
        <dbReference type="Proteomes" id="UP000291116"/>
    </source>
</evidence>
<accession>A0A448Z5Z0</accession>
<proteinExistence type="predicted"/>
<dbReference type="Proteomes" id="UP000291116">
    <property type="component" value="Unassembled WGS sequence"/>
</dbReference>
<gene>
    <name evidence="2" type="ORF">PSNMU_V1.4_AUG-EV-PASAV3_0042630</name>
</gene>
<organism evidence="2 3">
    <name type="scientific">Pseudo-nitzschia multistriata</name>
    <dbReference type="NCBI Taxonomy" id="183589"/>
    <lineage>
        <taxon>Eukaryota</taxon>
        <taxon>Sar</taxon>
        <taxon>Stramenopiles</taxon>
        <taxon>Ochrophyta</taxon>
        <taxon>Bacillariophyta</taxon>
        <taxon>Bacillariophyceae</taxon>
        <taxon>Bacillariophycidae</taxon>
        <taxon>Bacillariales</taxon>
        <taxon>Bacillariaceae</taxon>
        <taxon>Pseudo-nitzschia</taxon>
    </lineage>
</organism>
<sequence length="306" mass="34342">MLLNYHELTMSESKDSPQRQLQFKIICLIIATCFVFSVWLSGVLLTIEPFETPFPGGQFCYKNFARDYVTSMGIGRRLMAEVLEAFPKEEDEAAGISAQERKKMIEDKVYHIYLDNPEDVGGAHTRWMSGVVATDDVEKYCDPLFNKNPKIKREKELHKNEPESEKKASELFEQALYQSIDLPVVDSIAIKFPFSNGFLSGLVFSYKIIPEMRQLAAERGEPGNMSVVVSRCSVEGAECTHYIPLSKGIGFHAGQPSTEDYQRGLPDEGFSLVETLKGGLRVVCPFLKPYLEDTTDEPAAGDNSEL</sequence>
<evidence type="ECO:0000313" key="2">
    <source>
        <dbReference type="EMBL" id="VEU37444.1"/>
    </source>
</evidence>
<keyword evidence="1" id="KW-0812">Transmembrane</keyword>
<evidence type="ECO:0000256" key="1">
    <source>
        <dbReference type="SAM" id="Phobius"/>
    </source>
</evidence>
<feature type="transmembrane region" description="Helical" evidence="1">
    <location>
        <begin position="21"/>
        <end position="45"/>
    </location>
</feature>
<name>A0A448Z5Z0_9STRA</name>
<dbReference type="EMBL" id="CAACVS010000126">
    <property type="protein sequence ID" value="VEU37444.1"/>
    <property type="molecule type" value="Genomic_DNA"/>
</dbReference>
<dbReference type="OrthoDB" id="40829at2759"/>
<reference evidence="2 3" key="1">
    <citation type="submission" date="2019-01" db="EMBL/GenBank/DDBJ databases">
        <authorList>
            <person name="Ferrante I. M."/>
        </authorList>
    </citation>
    <scope>NUCLEOTIDE SEQUENCE [LARGE SCALE GENOMIC DNA]</scope>
    <source>
        <strain evidence="2 3">B856</strain>
    </source>
</reference>
<protein>
    <submittedName>
        <fullName evidence="2">Uncharacterized protein</fullName>
    </submittedName>
</protein>
<keyword evidence="1" id="KW-1133">Transmembrane helix</keyword>
<dbReference type="AlphaFoldDB" id="A0A448Z5Z0"/>